<dbReference type="Gene3D" id="3.40.190.10">
    <property type="entry name" value="Periplasmic binding protein-like II"/>
    <property type="match status" value="1"/>
</dbReference>
<dbReference type="Gene3D" id="3.10.105.10">
    <property type="entry name" value="Dipeptide-binding Protein, Domain 3"/>
    <property type="match status" value="1"/>
</dbReference>
<evidence type="ECO:0000313" key="4">
    <source>
        <dbReference type="Proteomes" id="UP000018211"/>
    </source>
</evidence>
<protein>
    <submittedName>
        <fullName evidence="3">Peptide transport periplasmic protein sapA</fullName>
    </submittedName>
</protein>
<dbReference type="GO" id="GO:0030288">
    <property type="term" value="C:outer membrane-bounded periplasmic space"/>
    <property type="evidence" value="ECO:0007669"/>
    <property type="project" value="UniProtKB-ARBA"/>
</dbReference>
<dbReference type="Pfam" id="PF00496">
    <property type="entry name" value="SBP_bac_5"/>
    <property type="match status" value="1"/>
</dbReference>
<dbReference type="SUPFAM" id="SSF53850">
    <property type="entry name" value="Periplasmic binding protein-like II"/>
    <property type="match status" value="1"/>
</dbReference>
<keyword evidence="1" id="KW-0732">Signal</keyword>
<dbReference type="EMBL" id="CAOF01000031">
    <property type="protein sequence ID" value="CCO44813.1"/>
    <property type="molecule type" value="Genomic_DNA"/>
</dbReference>
<gene>
    <name evidence="3" type="primary">sapA</name>
    <name evidence="3" type="ORF">VIBNISOn1_1260048</name>
</gene>
<sequence>MSNYIITSLSARILVCMKSFLHFSFTVASAWLLSACSEDIDHSTVRKQGFVYCGQSSPSSFNPQQVDSGLTAEALSQQLFNTLLTLEPETHKPVSSLATSWDVNEDGTEYLFQLREGVEFQTTPWFIPTRTLTAQDVVFSFERILNSSHPFHYLGQGRYPWFEGIDFKGLVKSVEAIGDNQVKFTLTRADNTFLPNIATPYAVIHSREYADQLIKNGTKHYLDTRPIGTGPFYLDEYQTGDLIRVKKHDGYWQGAPAMQQVVFDISTRGTGTLAKLLRKECDVLSSPVSSQLPIIIDDENLVLHAKPAMNVSFIALNTSHPALNDRRVRKALNLAINRQVILDSVYYGTGSIAYTLLPPSSWAYQKDSIQIRYDRNYALALLEDAGFSKGLEMSMWVPLEPRPYNPSPRKTAEQIQASFADIGITLNLLTDDRFNRAELNTNLPNVDMLLTGWTASTGDPDNFLRPLLSCNAEKAGLNVSMWCNPDFDFLLDLSRETNQPRYRLNLYRQAQNLLNQEMPVIPLAHGIQYQANHKSLTGFQMSPFNVRSFHTVERSE</sequence>
<proteinExistence type="predicted"/>
<feature type="signal peptide" evidence="1">
    <location>
        <begin position="1"/>
        <end position="30"/>
    </location>
</feature>
<feature type="domain" description="Solute-binding protein family 5" evidence="2">
    <location>
        <begin position="92"/>
        <end position="472"/>
    </location>
</feature>
<comment type="caution">
    <text evidence="3">The sequence shown here is derived from an EMBL/GenBank/DDBJ whole genome shotgun (WGS) entry which is preliminary data.</text>
</comment>
<dbReference type="PANTHER" id="PTHR30290:SF28">
    <property type="entry name" value="ABC TRANSPORTER PERIPLASMIC-BINDING PROTEIN SAPA-RELATED"/>
    <property type="match status" value="1"/>
</dbReference>
<feature type="chain" id="PRO_5043842159" evidence="1">
    <location>
        <begin position="31"/>
        <end position="556"/>
    </location>
</feature>
<reference evidence="3 4" key="1">
    <citation type="journal article" date="2013" name="ISME J.">
        <title>Comparative genomics of pathogenic lineages of Vibrio nigripulchritudo identifies virulence-associated traits.</title>
        <authorList>
            <person name="Goudenege D."/>
            <person name="Labreuche Y."/>
            <person name="Krin E."/>
            <person name="Ansquer D."/>
            <person name="Mangenot S."/>
            <person name="Calteau A."/>
            <person name="Medigue C."/>
            <person name="Mazel D."/>
            <person name="Polz M.F."/>
            <person name="Le Roux F."/>
        </authorList>
    </citation>
    <scope>NUCLEOTIDE SEQUENCE [LARGE SCALE GENOMIC DNA]</scope>
    <source>
        <strain evidence="3 4">SOn1</strain>
    </source>
</reference>
<evidence type="ECO:0000256" key="1">
    <source>
        <dbReference type="SAM" id="SignalP"/>
    </source>
</evidence>
<dbReference type="InterPro" id="IPR030678">
    <property type="entry name" value="Peptide/Ni-bd"/>
</dbReference>
<dbReference type="GO" id="GO:0043190">
    <property type="term" value="C:ATP-binding cassette (ABC) transporter complex"/>
    <property type="evidence" value="ECO:0007669"/>
    <property type="project" value="InterPro"/>
</dbReference>
<name>A0AAV2VJC7_9VIBR</name>
<dbReference type="Proteomes" id="UP000018211">
    <property type="component" value="Unassembled WGS sequence"/>
</dbReference>
<dbReference type="PIRSF" id="PIRSF002741">
    <property type="entry name" value="MppA"/>
    <property type="match status" value="1"/>
</dbReference>
<dbReference type="AlphaFoldDB" id="A0AAV2VJC7"/>
<organism evidence="3 4">
    <name type="scientific">Vibrio nigripulchritudo SOn1</name>
    <dbReference type="NCBI Taxonomy" id="1238450"/>
    <lineage>
        <taxon>Bacteria</taxon>
        <taxon>Pseudomonadati</taxon>
        <taxon>Pseudomonadota</taxon>
        <taxon>Gammaproteobacteria</taxon>
        <taxon>Vibrionales</taxon>
        <taxon>Vibrionaceae</taxon>
        <taxon>Vibrio</taxon>
    </lineage>
</organism>
<dbReference type="GO" id="GO:0015833">
    <property type="term" value="P:peptide transport"/>
    <property type="evidence" value="ECO:0007669"/>
    <property type="project" value="TreeGrafter"/>
</dbReference>
<accession>A0AAV2VJC7</accession>
<evidence type="ECO:0000313" key="3">
    <source>
        <dbReference type="EMBL" id="CCO44813.1"/>
    </source>
</evidence>
<dbReference type="InterPro" id="IPR000914">
    <property type="entry name" value="SBP_5_dom"/>
</dbReference>
<evidence type="ECO:0000259" key="2">
    <source>
        <dbReference type="Pfam" id="PF00496"/>
    </source>
</evidence>
<dbReference type="PANTHER" id="PTHR30290">
    <property type="entry name" value="PERIPLASMIC BINDING COMPONENT OF ABC TRANSPORTER"/>
    <property type="match status" value="1"/>
</dbReference>
<dbReference type="Gene3D" id="3.90.76.10">
    <property type="entry name" value="Dipeptide-binding Protein, Domain 1"/>
    <property type="match status" value="1"/>
</dbReference>
<dbReference type="InterPro" id="IPR039424">
    <property type="entry name" value="SBP_5"/>
</dbReference>
<dbReference type="CDD" id="cd08493">
    <property type="entry name" value="PBP2_DppA_like"/>
    <property type="match status" value="1"/>
</dbReference>
<dbReference type="GO" id="GO:1904680">
    <property type="term" value="F:peptide transmembrane transporter activity"/>
    <property type="evidence" value="ECO:0007669"/>
    <property type="project" value="TreeGrafter"/>
</dbReference>